<sequence>MSLTVYMNHGQIDMRHALLSHAHEALNQDNNLTVYYIVPNHVKFDSEVDVLRRFARLTGQNPDTSLYAQSRLQVYSLSRLTWALLKDMATMQPNVIQGTGLFIMVSDILRDYAAQLPIFARMQSKAGFVTTLVAQLVELRASRISPEDLLTILNQESDDDTFLRQTLSGKLRDLAIVADALDKKMGHTYITQQEVLSFFATQLATTQLKNVAFYFDGFNGFTSPETQVMIELMARYPVTVALLGDVEKLGSQQPGDLFYKPMTTAQRLAQFTKIANQQVVWQVPTQARCLDESINSVMSAWEKLGEYRQFNSENKKTDLAAFVAENTMVEIQEVARRIRQLLVAHPDLRLRDILILARDLTPYTGHIPEVMQQFDLPYFLDTDQKMTNHPLVELLLNLLRPAKERFQYQQVMAILKTGLLRPYTDGSLVPEGDFFDIVSYLDNYLYANQPFERTWRDLDHPFTLFTVSEDEDDEDSRVVLDDKTVNRRIETLRRFVIDAFDSLQQQLNQAQTMRQAATLIILWLEKYHVTEAILSQRDTLLAAGELSRSREGEEVWEMMTQTLDDIVAIDGDERFELEKFKAILVAGFEGATFSGIPNNLDQLTISEAGIVQSNDYQYLFFIGGTRNNLPAQLKSRALINDAERLIVQPALQENSTPKYLQNTAQQQMAEENLLFYGALTAATKNIVLSYPALDAGGQISDMSPFFKRLVDAFNITVNKVTATPATSQALLKYYVGSVRSTLGELVKIAASQQQTSAYQALRNTINQSEPERLERVLSAPNYKNQTETLKPEFVQALFGETLNMSISQLESYYNNPLAYFLQYGLALKERLTNRLNVAQTGTLYHAVFEGVVQQLIIQQLSLRDISQKALQQLVADNMAVITAQPAYQMLQETGKMRATQHYLAKVSEILAVNMQRAARVNHAQPKAVERLFGFPNRQSLPALVVSTPQATVHLRGKIDRLDSQDPSQVYGTIIDYKSNGKHFDWGQAYDGRQMQLLTYWQAAQLSAEQLGIEAIGGAFFAKIAPEKLTIKDFKGDVRAMLRGEIKPEQFKYRGLFISEPAYIDSLETLAEGEGSQFYQLKKKANGELYANSDVISPEDFELLLKRNLDNIQRASAAILSGDFPLSPAEGSLQFTPFTDVLRFDRALGDQYKSNTPKNKSDILKLLKADEE</sequence>
<accession>A0A5A5TYH3</accession>
<dbReference type="AlphaFoldDB" id="A0A5A5TYH3"/>
<protein>
    <recommendedName>
        <fullName evidence="10">ATP-dependent helicase/deoxyribonuclease subunit B</fullName>
        <ecNumber evidence="10">3.1.-.-</ecNumber>
    </recommendedName>
    <alternativeName>
        <fullName evidence="10">ATP-dependent helicase/nuclease subunit RexB</fullName>
    </alternativeName>
</protein>
<feature type="domain" description="ATP-dependent helicase/deoxyribonuclease subunit B N-terminal" evidence="12">
    <location>
        <begin position="16"/>
        <end position="282"/>
    </location>
</feature>
<evidence type="ECO:0000256" key="1">
    <source>
        <dbReference type="ARBA" id="ARBA00022722"/>
    </source>
</evidence>
<dbReference type="Proteomes" id="UP000323274">
    <property type="component" value="Unassembled WGS sequence"/>
</dbReference>
<evidence type="ECO:0000259" key="11">
    <source>
        <dbReference type="Pfam" id="PF12705"/>
    </source>
</evidence>
<comment type="miscellaneous">
    <text evidence="10">Despite having helicase-like domains, this subunit does not have helicase activity.</text>
</comment>
<reference evidence="13 14" key="1">
    <citation type="submission" date="2019-04" db="EMBL/GenBank/DDBJ databases">
        <title>A pseudo-fructophilic Leuconostoc citreum strain F192-5 isolated from peel of satsuma mandarin: the first report for isolation and characterization of strain-dependent fructophilic-like characteristics.</title>
        <authorList>
            <person name="Maeno S."/>
            <person name="Tanizawa Y."/>
            <person name="Kajikawa A."/>
            <person name="Kanesaki Y."/>
            <person name="Kubota E."/>
            <person name="Arita M."/>
            <person name="Leon D."/>
            <person name="Endo A."/>
        </authorList>
    </citation>
    <scope>NUCLEOTIDE SEQUENCE [LARGE SCALE GENOMIC DNA]</scope>
    <source>
        <strain evidence="13 14">F192-5</strain>
    </source>
</reference>
<evidence type="ECO:0000256" key="6">
    <source>
        <dbReference type="ARBA" id="ARBA00022839"/>
    </source>
</evidence>
<keyword evidence="9 10" id="KW-0234">DNA repair</keyword>
<feature type="domain" description="PD-(D/E)XK endonuclease-like" evidence="11">
    <location>
        <begin position="804"/>
        <end position="1100"/>
    </location>
</feature>
<dbReference type="EMBL" id="BJJW01000002">
    <property type="protein sequence ID" value="GDZ83228.1"/>
    <property type="molecule type" value="Genomic_DNA"/>
</dbReference>
<evidence type="ECO:0000256" key="5">
    <source>
        <dbReference type="ARBA" id="ARBA00022806"/>
    </source>
</evidence>
<dbReference type="PANTHER" id="PTHR30591">
    <property type="entry name" value="RECBCD ENZYME SUBUNIT RECC"/>
    <property type="match status" value="1"/>
</dbReference>
<dbReference type="GO" id="GO:0008409">
    <property type="term" value="F:5'-3' exonuclease activity"/>
    <property type="evidence" value="ECO:0007669"/>
    <property type="project" value="UniProtKB-UniRule"/>
</dbReference>
<comment type="function">
    <text evidence="10">The heterodimer acts as both an ATP-dependent DNA helicase and an ATP-dependent, dual-direction single-stranded exonuclease. Recognizes the chi site generating a DNA molecule suitable for the initiation of homologous recombination. This subunit has 5' -&gt; 3' nuclease activity but not helicase activity.</text>
</comment>
<keyword evidence="1 10" id="KW-0540">Nuclease</keyword>
<name>A0A5A5TYH3_LEUCI</name>
<evidence type="ECO:0000256" key="7">
    <source>
        <dbReference type="ARBA" id="ARBA00022840"/>
    </source>
</evidence>
<dbReference type="PANTHER" id="PTHR30591:SF1">
    <property type="entry name" value="RECBCD ENZYME SUBUNIT RECC"/>
    <property type="match status" value="1"/>
</dbReference>
<evidence type="ECO:0000256" key="10">
    <source>
        <dbReference type="HAMAP-Rule" id="MF_01453"/>
    </source>
</evidence>
<proteinExistence type="inferred from homology"/>
<gene>
    <name evidence="10 13" type="primary">rexB</name>
    <name evidence="13" type="ORF">LCIT_04700</name>
</gene>
<dbReference type="GO" id="GO:0005524">
    <property type="term" value="F:ATP binding"/>
    <property type="evidence" value="ECO:0007669"/>
    <property type="project" value="UniProtKB-UniRule"/>
</dbReference>
<keyword evidence="5 10" id="KW-0347">Helicase</keyword>
<dbReference type="GO" id="GO:0016817">
    <property type="term" value="F:hydrolase activity, acting on acid anhydrides"/>
    <property type="evidence" value="ECO:0007669"/>
    <property type="project" value="InterPro"/>
</dbReference>
<dbReference type="RefSeq" id="WP_149333833.1">
    <property type="nucleotide sequence ID" value="NZ_BJJW01000002.1"/>
</dbReference>
<keyword evidence="8 10" id="KW-0238">DNA-binding</keyword>
<dbReference type="Pfam" id="PF12705">
    <property type="entry name" value="PDDEXK_1"/>
    <property type="match status" value="1"/>
</dbReference>
<comment type="cofactor">
    <cofactor evidence="10">
        <name>Mg(2+)</name>
        <dbReference type="ChEBI" id="CHEBI:18420"/>
    </cofactor>
</comment>
<dbReference type="InterPro" id="IPR014141">
    <property type="entry name" value="DNA_helicase_suRexB"/>
</dbReference>
<comment type="subunit">
    <text evidence="10">Heterodimer of AddA and RexB.</text>
</comment>
<dbReference type="Gene3D" id="3.90.320.10">
    <property type="match status" value="1"/>
</dbReference>
<comment type="caution">
    <text evidence="10">Lacks conserved residue(s) required for the propagation of feature annotation.</text>
</comment>
<evidence type="ECO:0000256" key="8">
    <source>
        <dbReference type="ARBA" id="ARBA00023125"/>
    </source>
</evidence>
<keyword evidence="4 10" id="KW-0378">Hydrolase</keyword>
<comment type="similarity">
    <text evidence="10">Belongs to the helicase family. AddB/RexB type 2 subfamily.</text>
</comment>
<keyword evidence="7 10" id="KW-0067">ATP-binding</keyword>
<dbReference type="Pfam" id="PF21445">
    <property type="entry name" value="ADDB_N"/>
    <property type="match status" value="1"/>
</dbReference>
<keyword evidence="6 10" id="KW-0269">Exonuclease</keyword>
<evidence type="ECO:0000256" key="4">
    <source>
        <dbReference type="ARBA" id="ARBA00022801"/>
    </source>
</evidence>
<comment type="caution">
    <text evidence="13">The sequence shown here is derived from an EMBL/GenBank/DDBJ whole genome shotgun (WGS) entry which is preliminary data.</text>
</comment>
<dbReference type="InterPro" id="IPR027417">
    <property type="entry name" value="P-loop_NTPase"/>
</dbReference>
<dbReference type="GO" id="GO:0000724">
    <property type="term" value="P:double-strand break repair via homologous recombination"/>
    <property type="evidence" value="ECO:0007669"/>
    <property type="project" value="UniProtKB-UniRule"/>
</dbReference>
<dbReference type="Gene3D" id="3.40.50.300">
    <property type="entry name" value="P-loop containing nucleotide triphosphate hydrolases"/>
    <property type="match status" value="4"/>
</dbReference>
<evidence type="ECO:0000313" key="13">
    <source>
        <dbReference type="EMBL" id="GDZ83228.1"/>
    </source>
</evidence>
<dbReference type="GO" id="GO:0003690">
    <property type="term" value="F:double-stranded DNA binding"/>
    <property type="evidence" value="ECO:0007669"/>
    <property type="project" value="UniProtKB-UniRule"/>
</dbReference>
<evidence type="ECO:0000259" key="12">
    <source>
        <dbReference type="Pfam" id="PF21445"/>
    </source>
</evidence>
<dbReference type="SUPFAM" id="SSF52540">
    <property type="entry name" value="P-loop containing nucleoside triphosphate hydrolases"/>
    <property type="match status" value="1"/>
</dbReference>
<dbReference type="InterPro" id="IPR011604">
    <property type="entry name" value="PDDEXK-like_dom_sf"/>
</dbReference>
<dbReference type="HAMAP" id="MF_01453">
    <property type="entry name" value="AddB_type2"/>
    <property type="match status" value="1"/>
</dbReference>
<dbReference type="InterPro" id="IPR049035">
    <property type="entry name" value="ADDB_N"/>
</dbReference>
<evidence type="ECO:0000313" key="14">
    <source>
        <dbReference type="Proteomes" id="UP000323274"/>
    </source>
</evidence>
<keyword evidence="3 10" id="KW-0227">DNA damage</keyword>
<keyword evidence="2 10" id="KW-0547">Nucleotide-binding</keyword>
<evidence type="ECO:0000256" key="9">
    <source>
        <dbReference type="ARBA" id="ARBA00023204"/>
    </source>
</evidence>
<evidence type="ECO:0000256" key="2">
    <source>
        <dbReference type="ARBA" id="ARBA00022741"/>
    </source>
</evidence>
<evidence type="ECO:0000256" key="3">
    <source>
        <dbReference type="ARBA" id="ARBA00022763"/>
    </source>
</evidence>
<dbReference type="EC" id="3.1.-.-" evidence="10"/>
<organism evidence="13 14">
    <name type="scientific">Leuconostoc citreum</name>
    <dbReference type="NCBI Taxonomy" id="33964"/>
    <lineage>
        <taxon>Bacteria</taxon>
        <taxon>Bacillati</taxon>
        <taxon>Bacillota</taxon>
        <taxon>Bacilli</taxon>
        <taxon>Lactobacillales</taxon>
        <taxon>Lactobacillaceae</taxon>
        <taxon>Leuconostoc</taxon>
    </lineage>
</organism>
<dbReference type="GO" id="GO:0004386">
    <property type="term" value="F:helicase activity"/>
    <property type="evidence" value="ECO:0007669"/>
    <property type="project" value="UniProtKB-KW"/>
</dbReference>
<dbReference type="InterPro" id="IPR038726">
    <property type="entry name" value="PDDEXK_AddAB-type"/>
</dbReference>